<dbReference type="EMBL" id="FQYP01000003">
    <property type="protein sequence ID" value="SHI83061.1"/>
    <property type="molecule type" value="Genomic_DNA"/>
</dbReference>
<evidence type="ECO:0000313" key="7">
    <source>
        <dbReference type="Proteomes" id="UP000184432"/>
    </source>
</evidence>
<proteinExistence type="predicted"/>
<dbReference type="GO" id="GO:0006508">
    <property type="term" value="P:proteolysis"/>
    <property type="evidence" value="ECO:0007669"/>
    <property type="project" value="UniProtKB-KW"/>
</dbReference>
<evidence type="ECO:0000313" key="6">
    <source>
        <dbReference type="EMBL" id="SHI83061.1"/>
    </source>
</evidence>
<dbReference type="SUPFAM" id="SSF55486">
    <property type="entry name" value="Metalloproteases ('zincins'), catalytic domain"/>
    <property type="match status" value="1"/>
</dbReference>
<dbReference type="InterPro" id="IPR001818">
    <property type="entry name" value="Pept_M10_metallopeptidase"/>
</dbReference>
<keyword evidence="2" id="KW-0479">Metal-binding</keyword>
<feature type="domain" description="Peptidase M10 metallopeptidase" evidence="5">
    <location>
        <begin position="92"/>
        <end position="226"/>
    </location>
</feature>
<keyword evidence="7" id="KW-1185">Reference proteome</keyword>
<evidence type="ECO:0000256" key="2">
    <source>
        <dbReference type="ARBA" id="ARBA00022723"/>
    </source>
</evidence>
<name>A0A1M6EC92_9FLAO</name>
<dbReference type="GO" id="GO:0004222">
    <property type="term" value="F:metalloendopeptidase activity"/>
    <property type="evidence" value="ECO:0007669"/>
    <property type="project" value="InterPro"/>
</dbReference>
<dbReference type="Pfam" id="PF00413">
    <property type="entry name" value="Peptidase_M10"/>
    <property type="match status" value="1"/>
</dbReference>
<evidence type="ECO:0000256" key="1">
    <source>
        <dbReference type="ARBA" id="ARBA00022670"/>
    </source>
</evidence>
<keyword evidence="4" id="KW-0862">Zinc</keyword>
<organism evidence="6 7">
    <name type="scientific">Aquimarina spongiae</name>
    <dbReference type="NCBI Taxonomy" id="570521"/>
    <lineage>
        <taxon>Bacteria</taxon>
        <taxon>Pseudomonadati</taxon>
        <taxon>Bacteroidota</taxon>
        <taxon>Flavobacteriia</taxon>
        <taxon>Flavobacteriales</taxon>
        <taxon>Flavobacteriaceae</taxon>
        <taxon>Aquimarina</taxon>
    </lineage>
</organism>
<dbReference type="AlphaFoldDB" id="A0A1M6EC92"/>
<evidence type="ECO:0000256" key="4">
    <source>
        <dbReference type="ARBA" id="ARBA00022833"/>
    </source>
</evidence>
<dbReference type="GO" id="GO:0031012">
    <property type="term" value="C:extracellular matrix"/>
    <property type="evidence" value="ECO:0007669"/>
    <property type="project" value="InterPro"/>
</dbReference>
<dbReference type="GO" id="GO:0008270">
    <property type="term" value="F:zinc ion binding"/>
    <property type="evidence" value="ECO:0007669"/>
    <property type="project" value="InterPro"/>
</dbReference>
<dbReference type="InterPro" id="IPR024079">
    <property type="entry name" value="MetalloPept_cat_dom_sf"/>
</dbReference>
<evidence type="ECO:0000256" key="3">
    <source>
        <dbReference type="ARBA" id="ARBA00022801"/>
    </source>
</evidence>
<keyword evidence="3" id="KW-0378">Hydrolase</keyword>
<accession>A0A1M6EC92</accession>
<dbReference type="Gene3D" id="3.40.390.10">
    <property type="entry name" value="Collagenase (Catalytic Domain)"/>
    <property type="match status" value="1"/>
</dbReference>
<evidence type="ECO:0000259" key="5">
    <source>
        <dbReference type="Pfam" id="PF00413"/>
    </source>
</evidence>
<gene>
    <name evidence="6" type="ORF">SAMN04488508_103337</name>
</gene>
<dbReference type="OrthoDB" id="1158432at2"/>
<keyword evidence="1" id="KW-0645">Protease</keyword>
<dbReference type="RefSeq" id="WP_073315675.1">
    <property type="nucleotide sequence ID" value="NZ_FQYP01000003.1"/>
</dbReference>
<sequence length="246" mass="28820">MKATRKIGYPKNFFTTIRLSFLELNKYIISEKILPLFFKWMLLSFYILIMSSCEANEEDTHPEDISNFMLIENPEKVIKVNLFYVESETSIHQSDYHLDEAEFFEYLNGYYFHKYGIGLELAQSQSLVNDELYDLRDNRGGEPSTFFMQCADSYEKDKLNIYIIKRSNIIGIAGMGRSQRVLLTYENLFTSTSPHEIGHALGLFHDDETVNIMSTTLDKQSRKHFNHVQEEKMKKRIDMINTNNAL</sequence>
<dbReference type="Proteomes" id="UP000184432">
    <property type="component" value="Unassembled WGS sequence"/>
</dbReference>
<reference evidence="7" key="1">
    <citation type="submission" date="2016-11" db="EMBL/GenBank/DDBJ databases">
        <authorList>
            <person name="Varghese N."/>
            <person name="Submissions S."/>
        </authorList>
    </citation>
    <scope>NUCLEOTIDE SEQUENCE [LARGE SCALE GENOMIC DNA]</scope>
    <source>
        <strain evidence="7">DSM 22623</strain>
    </source>
</reference>
<protein>
    <submittedName>
        <fullName evidence="6">Matrixin</fullName>
    </submittedName>
</protein>